<feature type="region of interest" description="Disordered" evidence="1">
    <location>
        <begin position="149"/>
        <end position="183"/>
    </location>
</feature>
<accession>A0AAD1UI99</accession>
<protein>
    <submittedName>
        <fullName evidence="2">Uncharacterized protein</fullName>
    </submittedName>
</protein>
<feature type="compositionally biased region" description="Polar residues" evidence="1">
    <location>
        <begin position="77"/>
        <end position="89"/>
    </location>
</feature>
<sequence length="243" mass="28035">MLEEQKPSKNTKKSSACARGSKKASQNAKEKNRKLQPNKPCEVCKRAQLCDLCQKQWILSDLEAMANLVQQQKQKQICDQSDTNPSLDNKSQKRRKNRNKPKRKQPTSSTRTTNASNKRIKLKEIDSNSEEESSDNLLEITKMIDKNVERANRLSKNNKIKEEAPTRKSKRTRHAPAKDPENSNIYNLVKSSIYCENDYDLDKFYLGETVDPCLDNKDKLKSSFDSPSIKRKRKTKEKSIEVE</sequence>
<feature type="compositionally biased region" description="Basic residues" evidence="1">
    <location>
        <begin position="92"/>
        <end position="105"/>
    </location>
</feature>
<reference evidence="2" key="1">
    <citation type="submission" date="2023-07" db="EMBL/GenBank/DDBJ databases">
        <authorList>
            <consortium name="AG Swart"/>
            <person name="Singh M."/>
            <person name="Singh A."/>
            <person name="Seah K."/>
            <person name="Emmerich C."/>
        </authorList>
    </citation>
    <scope>NUCLEOTIDE SEQUENCE</scope>
    <source>
        <strain evidence="2">DP1</strain>
    </source>
</reference>
<gene>
    <name evidence="2" type="ORF">ECRASSUSDP1_LOCUS11226</name>
</gene>
<evidence type="ECO:0000313" key="2">
    <source>
        <dbReference type="EMBL" id="CAI2369921.1"/>
    </source>
</evidence>
<feature type="compositionally biased region" description="Polar residues" evidence="1">
    <location>
        <begin position="107"/>
        <end position="117"/>
    </location>
</feature>
<keyword evidence="3" id="KW-1185">Reference proteome</keyword>
<dbReference type="EMBL" id="CAMPGE010011079">
    <property type="protein sequence ID" value="CAI2369921.1"/>
    <property type="molecule type" value="Genomic_DNA"/>
</dbReference>
<evidence type="ECO:0000256" key="1">
    <source>
        <dbReference type="SAM" id="MobiDB-lite"/>
    </source>
</evidence>
<organism evidence="2 3">
    <name type="scientific">Euplotes crassus</name>
    <dbReference type="NCBI Taxonomy" id="5936"/>
    <lineage>
        <taxon>Eukaryota</taxon>
        <taxon>Sar</taxon>
        <taxon>Alveolata</taxon>
        <taxon>Ciliophora</taxon>
        <taxon>Intramacronucleata</taxon>
        <taxon>Spirotrichea</taxon>
        <taxon>Hypotrichia</taxon>
        <taxon>Euplotida</taxon>
        <taxon>Euplotidae</taxon>
        <taxon>Moneuplotes</taxon>
    </lineage>
</organism>
<dbReference type="Proteomes" id="UP001295684">
    <property type="component" value="Unassembled WGS sequence"/>
</dbReference>
<comment type="caution">
    <text evidence="2">The sequence shown here is derived from an EMBL/GenBank/DDBJ whole genome shotgun (WGS) entry which is preliminary data.</text>
</comment>
<evidence type="ECO:0000313" key="3">
    <source>
        <dbReference type="Proteomes" id="UP001295684"/>
    </source>
</evidence>
<name>A0AAD1UI99_EUPCR</name>
<feature type="region of interest" description="Disordered" evidence="1">
    <location>
        <begin position="76"/>
        <end position="134"/>
    </location>
</feature>
<dbReference type="AlphaFoldDB" id="A0AAD1UI99"/>
<proteinExistence type="predicted"/>
<feature type="region of interest" description="Disordered" evidence="1">
    <location>
        <begin position="215"/>
        <end position="243"/>
    </location>
</feature>
<feature type="region of interest" description="Disordered" evidence="1">
    <location>
        <begin position="1"/>
        <end position="38"/>
    </location>
</feature>